<sequence length="239" mass="27959">MDGKFVKVRGYEGKIPLIYGVDYLTHDIPTHRLVLAESYESWLAFFTSLRLLNYPLQGIVCDDNINIRLACLKIYPKAVIQLCQTHYVRNIKNSLNLKENPCYLPFMEDIRMLFKGRRTTTDFGNSAFKLIRKYQKDPLCMAILTDIHKNKDLLLAYTRLPALCKTNNLIECFNSHIQQRVRALKGFKSFKHAASWLNGLLLRRRFLKLTDCKGKFRHLNGKRPIDLSKRENIDLPTFF</sequence>
<keyword evidence="4 6" id="KW-0238">DNA-binding</keyword>
<evidence type="ECO:0000313" key="7">
    <source>
        <dbReference type="EMBL" id="KKT45424.1"/>
    </source>
</evidence>
<dbReference type="GO" id="GO:0004803">
    <property type="term" value="F:transposase activity"/>
    <property type="evidence" value="ECO:0007669"/>
    <property type="project" value="UniProtKB-UniRule"/>
</dbReference>
<evidence type="ECO:0000256" key="1">
    <source>
        <dbReference type="ARBA" id="ARBA00002190"/>
    </source>
</evidence>
<dbReference type="PANTHER" id="PTHR33217:SF7">
    <property type="entry name" value="TRANSPOSASE FOR INSERTION SEQUENCE ELEMENT IS1081"/>
    <property type="match status" value="1"/>
</dbReference>
<protein>
    <recommendedName>
        <fullName evidence="6">Mutator family transposase</fullName>
    </recommendedName>
</protein>
<accession>A0A0G1KC96</accession>
<reference evidence="7 8" key="1">
    <citation type="journal article" date="2015" name="Nature">
        <title>rRNA introns, odd ribosomes, and small enigmatic genomes across a large radiation of phyla.</title>
        <authorList>
            <person name="Brown C.T."/>
            <person name="Hug L.A."/>
            <person name="Thomas B.C."/>
            <person name="Sharon I."/>
            <person name="Castelle C.J."/>
            <person name="Singh A."/>
            <person name="Wilkins M.J."/>
            <person name="Williams K.H."/>
            <person name="Banfield J.F."/>
        </authorList>
    </citation>
    <scope>NUCLEOTIDE SEQUENCE [LARGE SCALE GENOMIC DNA]</scope>
</reference>
<dbReference type="AlphaFoldDB" id="A0A0G1KC96"/>
<dbReference type="Proteomes" id="UP000034128">
    <property type="component" value="Unassembled WGS sequence"/>
</dbReference>
<dbReference type="PANTHER" id="PTHR33217">
    <property type="entry name" value="TRANSPOSASE FOR INSERTION SEQUENCE ELEMENT IS1081"/>
    <property type="match status" value="1"/>
</dbReference>
<dbReference type="STRING" id="1619110.UW36_C0005G0003"/>
<name>A0A0G1KC96_UNCKA</name>
<comment type="function">
    <text evidence="1 6">Required for the transposition of the insertion element.</text>
</comment>
<comment type="similarity">
    <text evidence="2 6">Belongs to the transposase mutator family.</text>
</comment>
<evidence type="ECO:0000256" key="2">
    <source>
        <dbReference type="ARBA" id="ARBA00010961"/>
    </source>
</evidence>
<organism evidence="7 8">
    <name type="scientific">candidate division WWE3 bacterium GW2011_GWA2_44_16</name>
    <dbReference type="NCBI Taxonomy" id="1619110"/>
    <lineage>
        <taxon>Bacteria</taxon>
        <taxon>Katanobacteria</taxon>
    </lineage>
</organism>
<dbReference type="Pfam" id="PF00872">
    <property type="entry name" value="Transposase_mut"/>
    <property type="match status" value="1"/>
</dbReference>
<dbReference type="InterPro" id="IPR001207">
    <property type="entry name" value="Transposase_mutator"/>
</dbReference>
<evidence type="ECO:0000256" key="6">
    <source>
        <dbReference type="RuleBase" id="RU365089"/>
    </source>
</evidence>
<proteinExistence type="inferred from homology"/>
<evidence type="ECO:0000313" key="8">
    <source>
        <dbReference type="Proteomes" id="UP000034128"/>
    </source>
</evidence>
<keyword evidence="5 6" id="KW-0233">DNA recombination</keyword>
<keyword evidence="6" id="KW-0814">Transposable element</keyword>
<evidence type="ECO:0000256" key="3">
    <source>
        <dbReference type="ARBA" id="ARBA00022578"/>
    </source>
</evidence>
<dbReference type="GO" id="GO:0003677">
    <property type="term" value="F:DNA binding"/>
    <property type="evidence" value="ECO:0007669"/>
    <property type="project" value="UniProtKB-UniRule"/>
</dbReference>
<dbReference type="EMBL" id="LCIA01000005">
    <property type="protein sequence ID" value="KKT45424.1"/>
    <property type="molecule type" value="Genomic_DNA"/>
</dbReference>
<evidence type="ECO:0000256" key="4">
    <source>
        <dbReference type="ARBA" id="ARBA00023125"/>
    </source>
</evidence>
<keyword evidence="3 6" id="KW-0815">Transposition</keyword>
<comment type="caution">
    <text evidence="7">The sequence shown here is derived from an EMBL/GenBank/DDBJ whole genome shotgun (WGS) entry which is preliminary data.</text>
</comment>
<dbReference type="GO" id="GO:0006313">
    <property type="term" value="P:DNA transposition"/>
    <property type="evidence" value="ECO:0007669"/>
    <property type="project" value="UniProtKB-UniRule"/>
</dbReference>
<gene>
    <name evidence="7" type="ORF">UW36_C0005G0003</name>
</gene>
<evidence type="ECO:0000256" key="5">
    <source>
        <dbReference type="ARBA" id="ARBA00023172"/>
    </source>
</evidence>